<dbReference type="OrthoDB" id="46713at2759"/>
<feature type="compositionally biased region" description="Low complexity" evidence="1">
    <location>
        <begin position="92"/>
        <end position="106"/>
    </location>
</feature>
<dbReference type="AlphaFoldDB" id="B7GAN6"/>
<dbReference type="Proteomes" id="UP000000759">
    <property type="component" value="Chromosome 22"/>
</dbReference>
<dbReference type="PaxDb" id="2850-Phatr49461"/>
<sequence length="476" mass="53207">MLSFVPGPHRQRLEIRDPHRITRCAAPGDEIRQSSFGSTVRKDETCGETKEMPHQFLSDTAIPPPGPILHGTGSGGGTSGFRRTKSVFSMSSVQSSVSDSSETSSSPLHLQPPTQIQEADRFQIQNVPHSFGRDVRAYTEDSPWAPVFDAGMRKVLEPHLRRARLDREHARQLTVHCLGQPVESSIGSSAHVPYTSLRYERRFLFDEQMYPLHLILAQTLNVQDLSQVHQVVNADLMKPLLCRDTRRAFHVAYDNFITSFCLPLLHEIAMIKNIVHSASHRVTYRYQAFPNISIVRPGDEATLPTCQTAQGKSIGCLYFHIPLTPSHGTNALYAESYPGKEDWHPLQAKSFGLGYLFDGARCLQFGLENTTKSSRVSLDFSVALYCESSVAKPNHCRHQNRAEDRHTVLCPPELLHDAYSRGGPGYYEEAVIDLSRPTATSSARHNAGTKRCTSMVQRKRGCRLMEPDGRMGAPFV</sequence>
<accession>B7GAN6</accession>
<evidence type="ECO:0000313" key="2">
    <source>
        <dbReference type="EMBL" id="EEC44286.1"/>
    </source>
</evidence>
<dbReference type="KEGG" id="pti:PHATRDRAFT_49461"/>
<dbReference type="eggNOG" id="ENOG502SSDK">
    <property type="taxonomic scope" value="Eukaryota"/>
</dbReference>
<name>B7GAN6_PHATC</name>
<keyword evidence="3" id="KW-1185">Reference proteome</keyword>
<reference evidence="3" key="2">
    <citation type="submission" date="2008-08" db="EMBL/GenBank/DDBJ databases">
        <authorList>
            <consortium name="Diatom Consortium"/>
            <person name="Grigoriev I."/>
            <person name="Grimwood J."/>
            <person name="Kuo A."/>
            <person name="Otillar R.P."/>
            <person name="Salamov A."/>
            <person name="Detter J.C."/>
            <person name="Lindquist E."/>
            <person name="Shapiro H."/>
            <person name="Lucas S."/>
            <person name="Glavina del Rio T."/>
            <person name="Pitluck S."/>
            <person name="Rokhsar D."/>
            <person name="Bowler C."/>
        </authorList>
    </citation>
    <scope>GENOME REANNOTATION</scope>
    <source>
        <strain evidence="3">CCAP 1055/1</strain>
    </source>
</reference>
<organism evidence="2 3">
    <name type="scientific">Phaeodactylum tricornutum (strain CCAP 1055/1)</name>
    <dbReference type="NCBI Taxonomy" id="556484"/>
    <lineage>
        <taxon>Eukaryota</taxon>
        <taxon>Sar</taxon>
        <taxon>Stramenopiles</taxon>
        <taxon>Ochrophyta</taxon>
        <taxon>Bacillariophyta</taxon>
        <taxon>Bacillariophyceae</taxon>
        <taxon>Bacillariophycidae</taxon>
        <taxon>Naviculales</taxon>
        <taxon>Phaeodactylaceae</taxon>
        <taxon>Phaeodactylum</taxon>
    </lineage>
</organism>
<proteinExistence type="predicted"/>
<reference evidence="2 3" key="1">
    <citation type="journal article" date="2008" name="Nature">
        <title>The Phaeodactylum genome reveals the evolutionary history of diatom genomes.</title>
        <authorList>
            <person name="Bowler C."/>
            <person name="Allen A.E."/>
            <person name="Badger J.H."/>
            <person name="Grimwood J."/>
            <person name="Jabbari K."/>
            <person name="Kuo A."/>
            <person name="Maheswari U."/>
            <person name="Martens C."/>
            <person name="Maumus F."/>
            <person name="Otillar R.P."/>
            <person name="Rayko E."/>
            <person name="Salamov A."/>
            <person name="Vandepoele K."/>
            <person name="Beszteri B."/>
            <person name="Gruber A."/>
            <person name="Heijde M."/>
            <person name="Katinka M."/>
            <person name="Mock T."/>
            <person name="Valentin K."/>
            <person name="Verret F."/>
            <person name="Berges J.A."/>
            <person name="Brownlee C."/>
            <person name="Cadoret J.P."/>
            <person name="Chiovitti A."/>
            <person name="Choi C.J."/>
            <person name="Coesel S."/>
            <person name="De Martino A."/>
            <person name="Detter J.C."/>
            <person name="Durkin C."/>
            <person name="Falciatore A."/>
            <person name="Fournet J."/>
            <person name="Haruta M."/>
            <person name="Huysman M.J."/>
            <person name="Jenkins B.D."/>
            <person name="Jiroutova K."/>
            <person name="Jorgensen R.E."/>
            <person name="Joubert Y."/>
            <person name="Kaplan A."/>
            <person name="Kroger N."/>
            <person name="Kroth P.G."/>
            <person name="La Roche J."/>
            <person name="Lindquist E."/>
            <person name="Lommer M."/>
            <person name="Martin-Jezequel V."/>
            <person name="Lopez P.J."/>
            <person name="Lucas S."/>
            <person name="Mangogna M."/>
            <person name="McGinnis K."/>
            <person name="Medlin L.K."/>
            <person name="Montsant A."/>
            <person name="Oudot-Le Secq M.P."/>
            <person name="Napoli C."/>
            <person name="Obornik M."/>
            <person name="Parker M.S."/>
            <person name="Petit J.L."/>
            <person name="Porcel B.M."/>
            <person name="Poulsen N."/>
            <person name="Robison M."/>
            <person name="Rychlewski L."/>
            <person name="Rynearson T.A."/>
            <person name="Schmutz J."/>
            <person name="Shapiro H."/>
            <person name="Siaut M."/>
            <person name="Stanley M."/>
            <person name="Sussman M.R."/>
            <person name="Taylor A.R."/>
            <person name="Vardi A."/>
            <person name="von Dassow P."/>
            <person name="Vyverman W."/>
            <person name="Willis A."/>
            <person name="Wyrwicz L.S."/>
            <person name="Rokhsar D.S."/>
            <person name="Weissenbach J."/>
            <person name="Armbrust E.V."/>
            <person name="Green B.R."/>
            <person name="Van de Peer Y."/>
            <person name="Grigoriev I.V."/>
        </authorList>
    </citation>
    <scope>NUCLEOTIDE SEQUENCE [LARGE SCALE GENOMIC DNA]</scope>
    <source>
        <strain evidence="2 3">CCAP 1055/1</strain>
    </source>
</reference>
<feature type="region of interest" description="Disordered" evidence="1">
    <location>
        <begin position="92"/>
        <end position="111"/>
    </location>
</feature>
<gene>
    <name evidence="2" type="ORF">PHATRDRAFT_49461</name>
</gene>
<protein>
    <submittedName>
        <fullName evidence="2">Uncharacterized protein</fullName>
    </submittedName>
</protein>
<dbReference type="InParanoid" id="B7GAN6"/>
<evidence type="ECO:0000313" key="3">
    <source>
        <dbReference type="Proteomes" id="UP000000759"/>
    </source>
</evidence>
<evidence type="ECO:0000256" key="1">
    <source>
        <dbReference type="SAM" id="MobiDB-lite"/>
    </source>
</evidence>
<dbReference type="RefSeq" id="XP_002184108.1">
    <property type="nucleotide sequence ID" value="XM_002184072.1"/>
</dbReference>
<dbReference type="GeneID" id="7195816"/>
<dbReference type="HOGENOM" id="CLU_574247_0_0_1"/>
<dbReference type="EMBL" id="CM000624">
    <property type="protein sequence ID" value="EEC44286.1"/>
    <property type="molecule type" value="Genomic_DNA"/>
</dbReference>